<proteinExistence type="predicted"/>
<reference evidence="1" key="1">
    <citation type="submission" date="2021-02" db="EMBL/GenBank/DDBJ databases">
        <title>Natronoglycomyces albus gen. nov., sp. nov, a haloalkaliphilic actinobacterium from a soda solonchak soil.</title>
        <authorList>
            <person name="Sorokin D.Y."/>
            <person name="Khijniak T.V."/>
            <person name="Zakharycheva A.P."/>
            <person name="Boueva O.V."/>
            <person name="Ariskina E.V."/>
            <person name="Hahnke R.L."/>
            <person name="Bunk B."/>
            <person name="Sproer C."/>
            <person name="Schumann P."/>
            <person name="Evtushenko L.I."/>
            <person name="Kublanov I.V."/>
        </authorList>
    </citation>
    <scope>NUCLEOTIDE SEQUENCE</scope>
    <source>
        <strain evidence="1">DSM 106290</strain>
    </source>
</reference>
<organism evidence="1 2">
    <name type="scientific">Natronoglycomyces albus</name>
    <dbReference type="NCBI Taxonomy" id="2811108"/>
    <lineage>
        <taxon>Bacteria</taxon>
        <taxon>Bacillati</taxon>
        <taxon>Actinomycetota</taxon>
        <taxon>Actinomycetes</taxon>
        <taxon>Glycomycetales</taxon>
        <taxon>Glycomycetaceae</taxon>
        <taxon>Natronoglycomyces</taxon>
    </lineage>
</organism>
<name>A0A895XG29_9ACTN</name>
<evidence type="ECO:0000313" key="2">
    <source>
        <dbReference type="Proteomes" id="UP000662939"/>
    </source>
</evidence>
<dbReference type="AlphaFoldDB" id="A0A895XG29"/>
<gene>
    <name evidence="1" type="ORF">JQS30_13765</name>
</gene>
<dbReference type="RefSeq" id="WP_213170820.1">
    <property type="nucleotide sequence ID" value="NZ_CP070496.1"/>
</dbReference>
<evidence type="ECO:0000313" key="1">
    <source>
        <dbReference type="EMBL" id="QSB04821.1"/>
    </source>
</evidence>
<keyword evidence="2" id="KW-1185">Reference proteome</keyword>
<sequence>MSITSIAVAIAQDTKARPLSALLEAACRVSGVESHRLRPTMVAVTRGDDQLIFSGGSGPSNSRVAHAVVRDPSWLHRLLRADGIPSVEALKVPIRSVDAAYDFLQRLGEPAEAWFRGEPSNKRIVDADSVKREWDAIKALQPKTKPADIILRPANLGDPKRATVAFGTVIASDKGVSHEEKALAVRALGALPAAAVAEVTYVQRPEESSRIASIDLSLNNWDVQPYREQAGAIALASLEGEIEAG</sequence>
<dbReference type="Proteomes" id="UP000662939">
    <property type="component" value="Chromosome"/>
</dbReference>
<accession>A0A895XG29</accession>
<dbReference type="EMBL" id="CP070496">
    <property type="protein sequence ID" value="QSB04821.1"/>
    <property type="molecule type" value="Genomic_DNA"/>
</dbReference>
<protein>
    <submittedName>
        <fullName evidence="1">Uncharacterized protein</fullName>
    </submittedName>
</protein>
<dbReference type="KEGG" id="nav:JQS30_13765"/>